<proteinExistence type="predicted"/>
<name>A0A6G3XV87_9ACTN</name>
<dbReference type="AlphaFoldDB" id="A0A6G3XV87"/>
<reference evidence="1" key="1">
    <citation type="submission" date="2020-01" db="EMBL/GenBank/DDBJ databases">
        <title>Insect and environment-associated Actinomycetes.</title>
        <authorList>
            <person name="Currrie C."/>
            <person name="Chevrette M."/>
            <person name="Carlson C."/>
            <person name="Stubbendieck R."/>
            <person name="Wendt-Pienkowski E."/>
        </authorList>
    </citation>
    <scope>NUCLEOTIDE SEQUENCE</scope>
    <source>
        <strain evidence="1">SID7499</strain>
    </source>
</reference>
<gene>
    <name evidence="1" type="ORF">G3M58_85455</name>
</gene>
<organism evidence="1">
    <name type="scientific">Streptomyces sp. SID7499</name>
    <dbReference type="NCBI Taxonomy" id="2706086"/>
    <lineage>
        <taxon>Bacteria</taxon>
        <taxon>Bacillati</taxon>
        <taxon>Actinomycetota</taxon>
        <taxon>Actinomycetes</taxon>
        <taxon>Kitasatosporales</taxon>
        <taxon>Streptomycetaceae</taxon>
        <taxon>Streptomyces</taxon>
    </lineage>
</organism>
<evidence type="ECO:0000313" key="1">
    <source>
        <dbReference type="EMBL" id="NEE21502.1"/>
    </source>
</evidence>
<accession>A0A6G3XV87</accession>
<protein>
    <submittedName>
        <fullName evidence="1">Uncharacterized protein</fullName>
    </submittedName>
</protein>
<comment type="caution">
    <text evidence="1">The sequence shown here is derived from an EMBL/GenBank/DDBJ whole genome shotgun (WGS) entry which is preliminary data.</text>
</comment>
<dbReference type="EMBL" id="JAAGMN010009168">
    <property type="protein sequence ID" value="NEE21502.1"/>
    <property type="molecule type" value="Genomic_DNA"/>
</dbReference>
<sequence length="87" mass="8954">MAAAERAVPDVPQAYGTLGVVLRNLSEELAAGGPGADAVPERFRERAGAPDDPDAVRFLLLDEAQRVLGRAAAEDGSSGRAAAIARI</sequence>
<feature type="non-terminal residue" evidence="1">
    <location>
        <position position="87"/>
    </location>
</feature>